<comment type="caution">
    <text evidence="2">The sequence shown here is derived from an EMBL/GenBank/DDBJ whole genome shotgun (WGS) entry which is preliminary data.</text>
</comment>
<keyword evidence="3" id="KW-1185">Reference proteome</keyword>
<proteinExistence type="predicted"/>
<feature type="chain" id="PRO_5045082868" description="AA1-like domain-containing protein" evidence="1">
    <location>
        <begin position="19"/>
        <end position="204"/>
    </location>
</feature>
<name>A0ABR1KM51_9PEZI</name>
<evidence type="ECO:0000256" key="1">
    <source>
        <dbReference type="SAM" id="SignalP"/>
    </source>
</evidence>
<evidence type="ECO:0000313" key="2">
    <source>
        <dbReference type="EMBL" id="KAK7514756.1"/>
    </source>
</evidence>
<gene>
    <name evidence="2" type="ORF">IWZ03DRAFT_381577</name>
</gene>
<sequence length="204" mass="21880">MIWSTLFTVSATAALASAAVLPVYPRAANATNYEITALKTHYMGTNSGLPGGTWPAASKFDSTITFNLDLSDSKTTCAGSWPYTTESPRINPVPDFIDCADNGKTQWRFESFVGEYRFNIAVLHYPSFDLAYTGTTNVSSNNYQTTSNALTCTGGAPTAGITCTSNDKIISVPVHQMPLKRAKVLSAMAKIRKTNSTTTPTPVA</sequence>
<protein>
    <recommendedName>
        <fullName evidence="4">AA1-like domain-containing protein</fullName>
    </recommendedName>
</protein>
<evidence type="ECO:0008006" key="4">
    <source>
        <dbReference type="Google" id="ProtNLM"/>
    </source>
</evidence>
<feature type="signal peptide" evidence="1">
    <location>
        <begin position="1"/>
        <end position="18"/>
    </location>
</feature>
<dbReference type="EMBL" id="JBBPHU010000008">
    <property type="protein sequence ID" value="KAK7514756.1"/>
    <property type="molecule type" value="Genomic_DNA"/>
</dbReference>
<reference evidence="2 3" key="1">
    <citation type="submission" date="2024-04" db="EMBL/GenBank/DDBJ databases">
        <title>Phyllosticta paracitricarpa is synonymous to the EU quarantine fungus P. citricarpa based on phylogenomic analyses.</title>
        <authorList>
            <consortium name="Lawrence Berkeley National Laboratory"/>
            <person name="Van Ingen-Buijs V.A."/>
            <person name="Van Westerhoven A.C."/>
            <person name="Haridas S."/>
            <person name="Skiadas P."/>
            <person name="Martin F."/>
            <person name="Groenewald J.Z."/>
            <person name="Crous P.W."/>
            <person name="Seidl M.F."/>
        </authorList>
    </citation>
    <scope>NUCLEOTIDE SEQUENCE [LARGE SCALE GENOMIC DNA]</scope>
    <source>
        <strain evidence="2 3">CBS 123371</strain>
    </source>
</reference>
<evidence type="ECO:0000313" key="3">
    <source>
        <dbReference type="Proteomes" id="UP001363622"/>
    </source>
</evidence>
<dbReference type="Proteomes" id="UP001363622">
    <property type="component" value="Unassembled WGS sequence"/>
</dbReference>
<organism evidence="2 3">
    <name type="scientific">Phyllosticta citriasiana</name>
    <dbReference type="NCBI Taxonomy" id="595635"/>
    <lineage>
        <taxon>Eukaryota</taxon>
        <taxon>Fungi</taxon>
        <taxon>Dikarya</taxon>
        <taxon>Ascomycota</taxon>
        <taxon>Pezizomycotina</taxon>
        <taxon>Dothideomycetes</taxon>
        <taxon>Dothideomycetes incertae sedis</taxon>
        <taxon>Botryosphaeriales</taxon>
        <taxon>Phyllostictaceae</taxon>
        <taxon>Phyllosticta</taxon>
    </lineage>
</organism>
<keyword evidence="1" id="KW-0732">Signal</keyword>
<accession>A0ABR1KM51</accession>